<organism evidence="1 2">
    <name type="scientific">Ideonella azotifigens</name>
    <dbReference type="NCBI Taxonomy" id="513160"/>
    <lineage>
        <taxon>Bacteria</taxon>
        <taxon>Pseudomonadati</taxon>
        <taxon>Pseudomonadota</taxon>
        <taxon>Betaproteobacteria</taxon>
        <taxon>Burkholderiales</taxon>
        <taxon>Sphaerotilaceae</taxon>
        <taxon>Ideonella</taxon>
    </lineage>
</organism>
<dbReference type="Proteomes" id="UP001500279">
    <property type="component" value="Unassembled WGS sequence"/>
</dbReference>
<comment type="caution">
    <text evidence="1">The sequence shown here is derived from an EMBL/GenBank/DDBJ whole genome shotgun (WGS) entry which is preliminary data.</text>
</comment>
<accession>A0ABN1K2E6</accession>
<proteinExistence type="predicted"/>
<protein>
    <submittedName>
        <fullName evidence="1">Uncharacterized protein</fullName>
    </submittedName>
</protein>
<dbReference type="EMBL" id="BAAAEW010000016">
    <property type="protein sequence ID" value="GAA0752971.1"/>
    <property type="molecule type" value="Genomic_DNA"/>
</dbReference>
<evidence type="ECO:0000313" key="1">
    <source>
        <dbReference type="EMBL" id="GAA0752971.1"/>
    </source>
</evidence>
<name>A0ABN1K2E6_9BURK</name>
<gene>
    <name evidence="1" type="ORF">GCM10009107_27400</name>
</gene>
<sequence length="117" mass="12841">MRPIKQTAIGTGNTQVTNVFNRPFDPVDVCARNISHILERIAHLDFLSVSASRLRPPDILTKNAINSVDAANSIQIEQTYALWDEITESIGSDASGTTAADYAKASYVLNQLYLAKF</sequence>
<evidence type="ECO:0000313" key="2">
    <source>
        <dbReference type="Proteomes" id="UP001500279"/>
    </source>
</evidence>
<reference evidence="1 2" key="1">
    <citation type="journal article" date="2019" name="Int. J. Syst. Evol. Microbiol.">
        <title>The Global Catalogue of Microorganisms (GCM) 10K type strain sequencing project: providing services to taxonomists for standard genome sequencing and annotation.</title>
        <authorList>
            <consortium name="The Broad Institute Genomics Platform"/>
            <consortium name="The Broad Institute Genome Sequencing Center for Infectious Disease"/>
            <person name="Wu L."/>
            <person name="Ma J."/>
        </authorList>
    </citation>
    <scope>NUCLEOTIDE SEQUENCE [LARGE SCALE GENOMIC DNA]</scope>
    <source>
        <strain evidence="1 2">JCM 15503</strain>
    </source>
</reference>
<keyword evidence="2" id="KW-1185">Reference proteome</keyword>